<keyword evidence="1" id="KW-1185">Reference proteome</keyword>
<dbReference type="AlphaFoldDB" id="A0A9J2Q062"/>
<organism evidence="1 2">
    <name type="scientific">Ascaris lumbricoides</name>
    <name type="common">Giant roundworm</name>
    <dbReference type="NCBI Taxonomy" id="6252"/>
    <lineage>
        <taxon>Eukaryota</taxon>
        <taxon>Metazoa</taxon>
        <taxon>Ecdysozoa</taxon>
        <taxon>Nematoda</taxon>
        <taxon>Chromadorea</taxon>
        <taxon>Rhabditida</taxon>
        <taxon>Spirurina</taxon>
        <taxon>Ascaridomorpha</taxon>
        <taxon>Ascaridoidea</taxon>
        <taxon>Ascarididae</taxon>
        <taxon>Ascaris</taxon>
    </lineage>
</organism>
<dbReference type="Proteomes" id="UP000036681">
    <property type="component" value="Unplaced"/>
</dbReference>
<proteinExistence type="predicted"/>
<dbReference type="WBParaSite" id="ALUE_0001527201-mRNA-1">
    <property type="protein sequence ID" value="ALUE_0001527201-mRNA-1"/>
    <property type="gene ID" value="ALUE_0001527201"/>
</dbReference>
<sequence length="109" mass="12455">MCRFGGFVPVSAVSKNSSRRRTFSLAVSFTRGCCPIGFLYNNTQMEWLSVSSVWPGDTESCRRGQRRQWRSRMQTPARAPTFGFSCLNTQKVKNQIETCKLLIVLPRDK</sequence>
<accession>A0A9J2Q062</accession>
<name>A0A9J2Q062_ASCLU</name>
<protein>
    <submittedName>
        <fullName evidence="2">Uncharacterized protein</fullName>
    </submittedName>
</protein>
<evidence type="ECO:0000313" key="2">
    <source>
        <dbReference type="WBParaSite" id="ALUE_0001527201-mRNA-1"/>
    </source>
</evidence>
<evidence type="ECO:0000313" key="1">
    <source>
        <dbReference type="Proteomes" id="UP000036681"/>
    </source>
</evidence>
<reference evidence="2" key="1">
    <citation type="submission" date="2023-03" db="UniProtKB">
        <authorList>
            <consortium name="WormBaseParasite"/>
        </authorList>
    </citation>
    <scope>IDENTIFICATION</scope>
</reference>